<accession>A0A099K7N7</accession>
<dbReference type="PROSITE" id="PS51257">
    <property type="entry name" value="PROKAR_LIPOPROTEIN"/>
    <property type="match status" value="1"/>
</dbReference>
<dbReference type="OrthoDB" id="6228631at2"/>
<evidence type="ECO:0000313" key="3">
    <source>
        <dbReference type="Proteomes" id="UP000029843"/>
    </source>
</evidence>
<keyword evidence="1" id="KW-0732">Signal</keyword>
<protein>
    <recommendedName>
        <fullName evidence="4">Lipoprotein</fullName>
    </recommendedName>
</protein>
<evidence type="ECO:0008006" key="4">
    <source>
        <dbReference type="Google" id="ProtNLM"/>
    </source>
</evidence>
<evidence type="ECO:0000256" key="1">
    <source>
        <dbReference type="SAM" id="SignalP"/>
    </source>
</evidence>
<name>A0A099K7N7_COLPS</name>
<sequence length="85" mass="8886" precursor="true">MSFMKLSIVFIVLVLSGCSSNPNYDKATSCGSATPVCLALLAATDVVTSSGSSSQKCSDMSGDNKRQCDAQVEAVKKHINDASHK</sequence>
<organism evidence="2 3">
    <name type="scientific">Colwellia psychrerythraea</name>
    <name type="common">Vibrio psychroerythus</name>
    <dbReference type="NCBI Taxonomy" id="28229"/>
    <lineage>
        <taxon>Bacteria</taxon>
        <taxon>Pseudomonadati</taxon>
        <taxon>Pseudomonadota</taxon>
        <taxon>Gammaproteobacteria</taxon>
        <taxon>Alteromonadales</taxon>
        <taxon>Colwelliaceae</taxon>
        <taxon>Colwellia</taxon>
    </lineage>
</organism>
<dbReference type="PATRIC" id="fig|28229.4.peg.4452"/>
<feature type="signal peptide" evidence="1">
    <location>
        <begin position="1"/>
        <end position="21"/>
    </location>
</feature>
<proteinExistence type="predicted"/>
<evidence type="ECO:0000313" key="2">
    <source>
        <dbReference type="EMBL" id="KGJ86391.1"/>
    </source>
</evidence>
<reference evidence="2 3" key="1">
    <citation type="submission" date="2014-08" db="EMBL/GenBank/DDBJ databases">
        <title>Genomic and Phenotypic Diversity of Colwellia psychrerythraea strains from Disparate Marine Basins.</title>
        <authorList>
            <person name="Techtmann S.M."/>
            <person name="Stelling S.C."/>
            <person name="Utturkar S.M."/>
            <person name="Alshibli N."/>
            <person name="Harris A."/>
            <person name="Brown S.D."/>
            <person name="Hazen T.C."/>
        </authorList>
    </citation>
    <scope>NUCLEOTIDE SEQUENCE [LARGE SCALE GENOMIC DNA]</scope>
    <source>
        <strain evidence="2 3">ND2E</strain>
    </source>
</reference>
<gene>
    <name evidence="2" type="ORF">ND2E_0957</name>
</gene>
<feature type="chain" id="PRO_5001948374" description="Lipoprotein" evidence="1">
    <location>
        <begin position="22"/>
        <end position="85"/>
    </location>
</feature>
<dbReference type="AlphaFoldDB" id="A0A099K7N7"/>
<comment type="caution">
    <text evidence="2">The sequence shown here is derived from an EMBL/GenBank/DDBJ whole genome shotgun (WGS) entry which is preliminary data.</text>
</comment>
<dbReference type="EMBL" id="JQED01000057">
    <property type="protein sequence ID" value="KGJ86391.1"/>
    <property type="molecule type" value="Genomic_DNA"/>
</dbReference>
<dbReference type="Proteomes" id="UP000029843">
    <property type="component" value="Unassembled WGS sequence"/>
</dbReference>